<keyword evidence="4 12" id="KW-1003">Cell membrane</keyword>
<accession>A0A375I0R3</accession>
<feature type="transmembrane region" description="Helical" evidence="12">
    <location>
        <begin position="15"/>
        <end position="33"/>
    </location>
</feature>
<dbReference type="GO" id="GO:0070069">
    <property type="term" value="C:cytochrome complex"/>
    <property type="evidence" value="ECO:0007669"/>
    <property type="project" value="UniProtKB-UniRule"/>
</dbReference>
<feature type="transmembrane region" description="Helical" evidence="12">
    <location>
        <begin position="453"/>
        <end position="476"/>
    </location>
</feature>
<feature type="transmembrane region" description="Helical" evidence="12">
    <location>
        <begin position="123"/>
        <end position="144"/>
    </location>
</feature>
<keyword evidence="3 12" id="KW-0813">Transport</keyword>
<feature type="transmembrane region" description="Helical" evidence="12">
    <location>
        <begin position="368"/>
        <end position="390"/>
    </location>
</feature>
<dbReference type="PANTHER" id="PTHR30365:SF15">
    <property type="entry name" value="CYTOCHROME BD UBIQUINOL OXIDASE SUBUNIT 1"/>
    <property type="match status" value="1"/>
</dbReference>
<keyword evidence="9 12" id="KW-1133">Transmembrane helix</keyword>
<evidence type="ECO:0000256" key="12">
    <source>
        <dbReference type="PIRNR" id="PIRNR006446"/>
    </source>
</evidence>
<evidence type="ECO:0000256" key="9">
    <source>
        <dbReference type="ARBA" id="ARBA00022989"/>
    </source>
</evidence>
<protein>
    <submittedName>
        <fullName evidence="13">Cytochrome bd terminal oxidase subunit I</fullName>
    </submittedName>
</protein>
<keyword evidence="14" id="KW-1185">Reference proteome</keyword>
<evidence type="ECO:0000313" key="13">
    <source>
        <dbReference type="EMBL" id="SPF68409.1"/>
    </source>
</evidence>
<evidence type="ECO:0000256" key="11">
    <source>
        <dbReference type="ARBA" id="ARBA00023136"/>
    </source>
</evidence>
<keyword evidence="7 12" id="KW-0479">Metal-binding</keyword>
<feature type="transmembrane region" description="Helical" evidence="12">
    <location>
        <begin position="53"/>
        <end position="71"/>
    </location>
</feature>
<dbReference type="InterPro" id="IPR002585">
    <property type="entry name" value="Cyt-d_ubiquinol_oxidase_su_1"/>
</dbReference>
<feature type="transmembrane region" description="Helical" evidence="12">
    <location>
        <begin position="229"/>
        <end position="248"/>
    </location>
</feature>
<evidence type="ECO:0000256" key="2">
    <source>
        <dbReference type="ARBA" id="ARBA00009819"/>
    </source>
</evidence>
<reference evidence="14" key="1">
    <citation type="submission" date="2018-02" db="EMBL/GenBank/DDBJ databases">
        <authorList>
            <person name="Hornung B."/>
        </authorList>
    </citation>
    <scope>NUCLEOTIDE SEQUENCE [LARGE SCALE GENOMIC DNA]</scope>
</reference>
<evidence type="ECO:0000256" key="5">
    <source>
        <dbReference type="ARBA" id="ARBA00022617"/>
    </source>
</evidence>
<keyword evidence="8 12" id="KW-0249">Electron transport</keyword>
<comment type="similarity">
    <text evidence="2 12">Belongs to the cytochrome ubiquinol oxidase subunit 1 family.</text>
</comment>
<dbReference type="GO" id="GO:0020037">
    <property type="term" value="F:heme binding"/>
    <property type="evidence" value="ECO:0007669"/>
    <property type="project" value="TreeGrafter"/>
</dbReference>
<comment type="subcellular location">
    <subcellularLocation>
        <location evidence="1">Cell membrane</location>
        <topology evidence="1">Multi-pass membrane protein</topology>
    </subcellularLocation>
</comment>
<gene>
    <name evidence="13" type="ORF">PROPJV5_1404</name>
</gene>
<dbReference type="GO" id="GO:0005886">
    <property type="term" value="C:plasma membrane"/>
    <property type="evidence" value="ECO:0007669"/>
    <property type="project" value="UniProtKB-SubCell"/>
</dbReference>
<dbReference type="GO" id="GO:0019646">
    <property type="term" value="P:aerobic electron transport chain"/>
    <property type="evidence" value="ECO:0007669"/>
    <property type="project" value="InterPro"/>
</dbReference>
<feature type="transmembrane region" description="Helical" evidence="12">
    <location>
        <begin position="91"/>
        <end position="116"/>
    </location>
</feature>
<evidence type="ECO:0000256" key="10">
    <source>
        <dbReference type="ARBA" id="ARBA00023004"/>
    </source>
</evidence>
<dbReference type="Proteomes" id="UP000265962">
    <property type="component" value="Unassembled WGS sequence"/>
</dbReference>
<dbReference type="OrthoDB" id="9807042at2"/>
<dbReference type="PIRSF" id="PIRSF006446">
    <property type="entry name" value="Cyt_quinol_oxidase_1"/>
    <property type="match status" value="1"/>
</dbReference>
<proteinExistence type="inferred from homology"/>
<evidence type="ECO:0000256" key="4">
    <source>
        <dbReference type="ARBA" id="ARBA00022475"/>
    </source>
</evidence>
<evidence type="ECO:0000256" key="1">
    <source>
        <dbReference type="ARBA" id="ARBA00004651"/>
    </source>
</evidence>
<name>A0A375I0R3_9ACTN</name>
<dbReference type="AlphaFoldDB" id="A0A375I0R3"/>
<dbReference type="GO" id="GO:0016682">
    <property type="term" value="F:oxidoreductase activity, acting on diphenols and related substances as donors, oxygen as acceptor"/>
    <property type="evidence" value="ECO:0007669"/>
    <property type="project" value="TreeGrafter"/>
</dbReference>
<dbReference type="RefSeq" id="WP_119715561.1">
    <property type="nucleotide sequence ID" value="NZ_OMOH01000004.1"/>
</dbReference>
<keyword evidence="11 12" id="KW-0472">Membrane</keyword>
<feature type="transmembrane region" description="Helical" evidence="12">
    <location>
        <begin position="402"/>
        <end position="424"/>
    </location>
</feature>
<dbReference type="PANTHER" id="PTHR30365">
    <property type="entry name" value="CYTOCHROME D UBIQUINOL OXIDASE"/>
    <property type="match status" value="1"/>
</dbReference>
<dbReference type="GO" id="GO:0046872">
    <property type="term" value="F:metal ion binding"/>
    <property type="evidence" value="ECO:0007669"/>
    <property type="project" value="UniProtKB-UniRule"/>
</dbReference>
<evidence type="ECO:0000313" key="14">
    <source>
        <dbReference type="Proteomes" id="UP000265962"/>
    </source>
</evidence>
<feature type="transmembrane region" description="Helical" evidence="12">
    <location>
        <begin position="187"/>
        <end position="208"/>
    </location>
</feature>
<dbReference type="GO" id="GO:0009055">
    <property type="term" value="F:electron transfer activity"/>
    <property type="evidence" value="ECO:0007669"/>
    <property type="project" value="UniProtKB-UniRule"/>
</dbReference>
<dbReference type="Pfam" id="PF01654">
    <property type="entry name" value="Cyt_bd_oxida_I"/>
    <property type="match status" value="1"/>
</dbReference>
<evidence type="ECO:0000256" key="7">
    <source>
        <dbReference type="ARBA" id="ARBA00022723"/>
    </source>
</evidence>
<evidence type="ECO:0000256" key="3">
    <source>
        <dbReference type="ARBA" id="ARBA00022448"/>
    </source>
</evidence>
<organism evidence="13 14">
    <name type="scientific">Propionibacterium ruminifibrarum</name>
    <dbReference type="NCBI Taxonomy" id="1962131"/>
    <lineage>
        <taxon>Bacteria</taxon>
        <taxon>Bacillati</taxon>
        <taxon>Actinomycetota</taxon>
        <taxon>Actinomycetes</taxon>
        <taxon>Propionibacteriales</taxon>
        <taxon>Propionibacteriaceae</taxon>
        <taxon>Propionibacterium</taxon>
    </lineage>
</organism>
<keyword evidence="5 12" id="KW-0349">Heme</keyword>
<evidence type="ECO:0000256" key="8">
    <source>
        <dbReference type="ARBA" id="ARBA00022982"/>
    </source>
</evidence>
<evidence type="ECO:0000256" key="6">
    <source>
        <dbReference type="ARBA" id="ARBA00022692"/>
    </source>
</evidence>
<keyword evidence="10 12" id="KW-0408">Iron</keyword>
<sequence>MDAEVLSRWQFGITTVYHFLFVPITIGITWLIAGMQTAWMRTRDDQWLRLVKFFAKLMLINFAAGVVTGIVQEFQFGMNWSEYSRFVGDIFGAPLALEALIAFFMESTFIGLWIFGWNRLPRALHLACIYLVALGSTASAAFILSANCWMQNPVGAVYNEAAGRAELSSFTDVLTNPFFLATFPHQIGASLMVAGALLLGVSGWWLAAKRREALADAGGQADVDTWRKSARLGAWVLLFAGAATLVSGDLQAQVETQYQPMKLAASEGLIEAEEGAPFSIVAIITTEGEGAETTYHKVLSIEVPYVLSVLAQHDPNATVQGIQDLRQQYLDEGYRDNDGEVNQLQEAFAAELRDMPVDPVPNVMVSFYSFRLMIALGCLAIGIGAVMLWLTRAGRVPGGGRLYTAVMVCLPFLPLFANSFGWIFTEMGRQPWIVYGVLPTAAGVSPGNSALDVLLTMVLYTLIYAAVAVVVLKLFIRTIREGLPELVAPAASDTDRPMSFAY</sequence>
<keyword evidence="6 12" id="KW-0812">Transmembrane</keyword>
<dbReference type="EMBL" id="OMOH01000004">
    <property type="protein sequence ID" value="SPF68409.1"/>
    <property type="molecule type" value="Genomic_DNA"/>
</dbReference>